<keyword evidence="4" id="KW-0540">Nuclease</keyword>
<gene>
    <name evidence="4" type="ORF">J2W36_000550</name>
</gene>
<dbReference type="Pfam" id="PF20469">
    <property type="entry name" value="OLD-like_TOPRIM"/>
    <property type="match status" value="1"/>
</dbReference>
<feature type="domain" description="ATPase AAA-type core" evidence="2">
    <location>
        <begin position="257"/>
        <end position="355"/>
    </location>
</feature>
<evidence type="ECO:0000313" key="5">
    <source>
        <dbReference type="Proteomes" id="UP001226867"/>
    </source>
</evidence>
<name>A0ABT9S1U2_9BURK</name>
<dbReference type="SUPFAM" id="SSF52540">
    <property type="entry name" value="P-loop containing nucleoside triphosphate hydrolases"/>
    <property type="match status" value="1"/>
</dbReference>
<proteinExistence type="predicted"/>
<dbReference type="InterPro" id="IPR003959">
    <property type="entry name" value="ATPase_AAA_core"/>
</dbReference>
<sequence length="608" mass="65058">MPKITEVSPSGRYNGRYQKKEEKEMRLSQVVVNNFCSCQSVDVPLAAFNPIVGYNNSGKSNILRAISWLLKKSALPAHRFFDTARPVTVEGVIENVNLALLPQNQRQAVTPFVNGGALRVRRRQDSPTTTAAQIKLDVFNSATGAWVDNPAGLDTALAVLFPEPLHIEAMEDAGEDVGKFGAKNTIGLLLKHVLAKINAQNAAAIAAMRAALTQVSGHLNGATRMAELGAFEVDATDAITSFFPGLSLHLNFETPAIDDLFKSSTVTLSDAQGLPRPFTSFGHGAQRSAHMALIKLLADLTVAGAGNAVGTTVLLIDEPELYLHPQAVELLRESLVQLSKQNFQIIFSTHSPLLIGRAHALNTLMIYKSAANSTVARNKLQAAAVALQTLGHHAEALFSLQHASHFLFSESILLVEGKTEQMLLPLLYQTVRGHTYAHNKGCIVPGSSSSALLPMKQILAAVGFAPKILADLDFAFKIAPREGLVNSAAQEFLDCKAWFAANATAHGFCLDASGLPARKDQQGNQAVITPAEAFEKMAAAMQAQVAQIGAALLGQDIWVWPGGAIEAHLGIGKTDTDRVSFLNTATQSGNLNHATTPLDLSAVLHWMG</sequence>
<dbReference type="Gene3D" id="3.40.50.300">
    <property type="entry name" value="P-loop containing nucleotide triphosphate hydrolases"/>
    <property type="match status" value="2"/>
</dbReference>
<dbReference type="PANTHER" id="PTHR43581:SF4">
    <property type="entry name" value="ATP_GTP PHOSPHATASE"/>
    <property type="match status" value="1"/>
</dbReference>
<keyword evidence="4" id="KW-0255">Endonuclease</keyword>
<dbReference type="InterPro" id="IPR034139">
    <property type="entry name" value="TOPRIM_OLD"/>
</dbReference>
<evidence type="ECO:0000259" key="2">
    <source>
        <dbReference type="Pfam" id="PF13304"/>
    </source>
</evidence>
<dbReference type="InterPro" id="IPR041685">
    <property type="entry name" value="AAA_GajA/Old/RecF-like"/>
</dbReference>
<feature type="domain" description="Endonuclease GajA/Old nuclease/RecF-like AAA" evidence="1">
    <location>
        <begin position="25"/>
        <end position="76"/>
    </location>
</feature>
<dbReference type="EMBL" id="JAUSRO010000002">
    <property type="protein sequence ID" value="MDP9898315.1"/>
    <property type="molecule type" value="Genomic_DNA"/>
</dbReference>
<evidence type="ECO:0000259" key="1">
    <source>
        <dbReference type="Pfam" id="PF13175"/>
    </source>
</evidence>
<protein>
    <submittedName>
        <fullName evidence="4">ATP-dependent endonuclease of OLD family</fullName>
    </submittedName>
</protein>
<dbReference type="RefSeq" id="WP_307688139.1">
    <property type="nucleotide sequence ID" value="NZ_JAUSRO010000002.1"/>
</dbReference>
<feature type="domain" description="OLD protein-like TOPRIM" evidence="3">
    <location>
        <begin position="407"/>
        <end position="473"/>
    </location>
</feature>
<dbReference type="Pfam" id="PF13175">
    <property type="entry name" value="AAA_15"/>
    <property type="match status" value="1"/>
</dbReference>
<keyword evidence="5" id="KW-1185">Reference proteome</keyword>
<organism evidence="4 5">
    <name type="scientific">Variovorax ginsengisoli</name>
    <dbReference type="NCBI Taxonomy" id="363844"/>
    <lineage>
        <taxon>Bacteria</taxon>
        <taxon>Pseudomonadati</taxon>
        <taxon>Pseudomonadota</taxon>
        <taxon>Betaproteobacteria</taxon>
        <taxon>Burkholderiales</taxon>
        <taxon>Comamonadaceae</taxon>
        <taxon>Variovorax</taxon>
    </lineage>
</organism>
<dbReference type="Proteomes" id="UP001226867">
    <property type="component" value="Unassembled WGS sequence"/>
</dbReference>
<dbReference type="GO" id="GO:0004519">
    <property type="term" value="F:endonuclease activity"/>
    <property type="evidence" value="ECO:0007669"/>
    <property type="project" value="UniProtKB-KW"/>
</dbReference>
<dbReference type="InterPro" id="IPR051396">
    <property type="entry name" value="Bact_Antivir_Def_Nuclease"/>
</dbReference>
<evidence type="ECO:0000313" key="4">
    <source>
        <dbReference type="EMBL" id="MDP9898315.1"/>
    </source>
</evidence>
<dbReference type="InterPro" id="IPR027417">
    <property type="entry name" value="P-loop_NTPase"/>
</dbReference>
<accession>A0ABT9S1U2</accession>
<keyword evidence="4" id="KW-0378">Hydrolase</keyword>
<comment type="caution">
    <text evidence="4">The sequence shown here is derived from an EMBL/GenBank/DDBJ whole genome shotgun (WGS) entry which is preliminary data.</text>
</comment>
<evidence type="ECO:0000259" key="3">
    <source>
        <dbReference type="Pfam" id="PF20469"/>
    </source>
</evidence>
<dbReference type="CDD" id="cd00267">
    <property type="entry name" value="ABC_ATPase"/>
    <property type="match status" value="1"/>
</dbReference>
<dbReference type="Pfam" id="PF13304">
    <property type="entry name" value="AAA_21"/>
    <property type="match status" value="1"/>
</dbReference>
<dbReference type="PANTHER" id="PTHR43581">
    <property type="entry name" value="ATP/GTP PHOSPHATASE"/>
    <property type="match status" value="1"/>
</dbReference>
<reference evidence="4 5" key="1">
    <citation type="submission" date="2023-07" db="EMBL/GenBank/DDBJ databases">
        <title>Sorghum-associated microbial communities from plants grown in Nebraska, USA.</title>
        <authorList>
            <person name="Schachtman D."/>
        </authorList>
    </citation>
    <scope>NUCLEOTIDE SEQUENCE [LARGE SCALE GENOMIC DNA]</scope>
    <source>
        <strain evidence="4 5">DS1607</strain>
    </source>
</reference>